<keyword evidence="2" id="KW-1185">Reference proteome</keyword>
<evidence type="ECO:0000313" key="2">
    <source>
        <dbReference type="Proteomes" id="UP000275408"/>
    </source>
</evidence>
<dbReference type="Proteomes" id="UP000275408">
    <property type="component" value="Unassembled WGS sequence"/>
</dbReference>
<proteinExistence type="predicted"/>
<organism evidence="1 2">
    <name type="scientific">Pocillopora damicornis</name>
    <name type="common">Cauliflower coral</name>
    <name type="synonym">Millepora damicornis</name>
    <dbReference type="NCBI Taxonomy" id="46731"/>
    <lineage>
        <taxon>Eukaryota</taxon>
        <taxon>Metazoa</taxon>
        <taxon>Cnidaria</taxon>
        <taxon>Anthozoa</taxon>
        <taxon>Hexacorallia</taxon>
        <taxon>Scleractinia</taxon>
        <taxon>Astrocoeniina</taxon>
        <taxon>Pocilloporidae</taxon>
        <taxon>Pocillopora</taxon>
    </lineage>
</organism>
<gene>
    <name evidence="1" type="ORF">pdam_00007944</name>
</gene>
<accession>A0A3M6UF33</accession>
<protein>
    <submittedName>
        <fullName evidence="1">Uncharacterized protein</fullName>
    </submittedName>
</protein>
<name>A0A3M6UF33_POCDA</name>
<evidence type="ECO:0000313" key="1">
    <source>
        <dbReference type="EMBL" id="RMX52280.1"/>
    </source>
</evidence>
<dbReference type="AlphaFoldDB" id="A0A3M6UF33"/>
<sequence>MVPPSKATGKMCYSWSRIRSYSPVEVPLPGQEDSTVNRSETHVPEISNCALEERHYSPEREITQLSDLETPGIKNDEPTVCENFVEVIMDNFQLKVIKRYDDVIHEQLHTGKIKPVSMEEQPEVRKVRHLPYREITRLEKDTAKLRAVYDASDKKFGLILNDKVRCML</sequence>
<comment type="caution">
    <text evidence="1">The sequence shown here is derived from an EMBL/GenBank/DDBJ whole genome shotgun (WGS) entry which is preliminary data.</text>
</comment>
<reference evidence="1 2" key="1">
    <citation type="journal article" date="2018" name="Sci. Rep.">
        <title>Comparative analysis of the Pocillopora damicornis genome highlights role of immune system in coral evolution.</title>
        <authorList>
            <person name="Cunning R."/>
            <person name="Bay R.A."/>
            <person name="Gillette P."/>
            <person name="Baker A.C."/>
            <person name="Traylor-Knowles N."/>
        </authorList>
    </citation>
    <scope>NUCLEOTIDE SEQUENCE [LARGE SCALE GENOMIC DNA]</scope>
    <source>
        <strain evidence="1">RSMAS</strain>
        <tissue evidence="1">Whole animal</tissue>
    </source>
</reference>
<dbReference type="EMBL" id="RCHS01001671">
    <property type="protein sequence ID" value="RMX52280.1"/>
    <property type="molecule type" value="Genomic_DNA"/>
</dbReference>